<proteinExistence type="predicted"/>
<dbReference type="RefSeq" id="WP_240259198.1">
    <property type="nucleotide sequence ID" value="NZ_CP092488.2"/>
</dbReference>
<reference evidence="3" key="1">
    <citation type="submission" date="2022-08" db="EMBL/GenBank/DDBJ databases">
        <title>Whole genome sequencing of non-tuberculosis mycobacteria type-strains.</title>
        <authorList>
            <person name="Igarashi Y."/>
            <person name="Osugi A."/>
            <person name="Mitarai S."/>
        </authorList>
    </citation>
    <scope>NUCLEOTIDE SEQUENCE</scope>
    <source>
        <strain evidence="3">DSM 45127</strain>
    </source>
</reference>
<dbReference type="EMBL" id="CP092488">
    <property type="protein sequence ID" value="UMB68479.1"/>
    <property type="molecule type" value="Genomic_DNA"/>
</dbReference>
<evidence type="ECO:0000259" key="2">
    <source>
        <dbReference type="Pfam" id="PF08237"/>
    </source>
</evidence>
<accession>A0ABY3VP97</accession>
<name>A0ABY3VP97_9MYCO</name>
<feature type="signal peptide" evidence="1">
    <location>
        <begin position="1"/>
        <end position="33"/>
    </location>
</feature>
<sequence>MTVAITAARTRALGALAAAAACATAMTMTPAFQAGVRALIAEVGLVANEGWIMGGTGNPIPDSNYLSSVENLYLPSGYSYQALETPEQFCPIICSASQDNLNFGDSVVRGVDALNGAPKLALDAGNNVSVLGYSQSATVATVWMNELINSHDPNLDHLHVTLLADPNNPVSGILDRFQFPDGVGQFSLDPEPQHVPFLGIPMGLDPTPTSGIDTDIYIGEYDGWNNFPSDPLNLFAVGNALLGIETVHPYYPEPDPSVNLDVNNIIDLGKIGDTNFYAIPAPLPSLAFMYDGGPAGRFFYDAFNPFASLVNNWGYGNPGDPDAGIGVPGADPIGVAGPWQVDAYGQLALSDGAGFFDKMDPLQMLAGVEYAAAHTVIDPLNDLLADAGQSPLPSSFVDALLTPYDLTNQLDVSLLTSWAELTASMPSLAPDVIFDGSPLISGQPLVDLVGYGFDVFNFFGA</sequence>
<dbReference type="InterPro" id="IPR029058">
    <property type="entry name" value="AB_hydrolase_fold"/>
</dbReference>
<dbReference type="Pfam" id="PF08237">
    <property type="entry name" value="PE-PPE"/>
    <property type="match status" value="1"/>
</dbReference>
<evidence type="ECO:0000313" key="3">
    <source>
        <dbReference type="EMBL" id="UMB68479.1"/>
    </source>
</evidence>
<evidence type="ECO:0000313" key="4">
    <source>
        <dbReference type="Proteomes" id="UP001055336"/>
    </source>
</evidence>
<keyword evidence="4" id="KW-1185">Reference proteome</keyword>
<feature type="domain" description="PE-PPE" evidence="2">
    <location>
        <begin position="77"/>
        <end position="305"/>
    </location>
</feature>
<dbReference type="Proteomes" id="UP001055336">
    <property type="component" value="Chromosome"/>
</dbReference>
<protein>
    <submittedName>
        <fullName evidence="3">PE-PPE domain-containing protein</fullName>
    </submittedName>
</protein>
<evidence type="ECO:0000256" key="1">
    <source>
        <dbReference type="SAM" id="SignalP"/>
    </source>
</evidence>
<gene>
    <name evidence="3" type="ORF">MKK62_18950</name>
</gene>
<keyword evidence="1" id="KW-0732">Signal</keyword>
<organism evidence="3 4">
    <name type="scientific">Mycobacterium paraterrae</name>
    <dbReference type="NCBI Taxonomy" id="577492"/>
    <lineage>
        <taxon>Bacteria</taxon>
        <taxon>Bacillati</taxon>
        <taxon>Actinomycetota</taxon>
        <taxon>Actinomycetes</taxon>
        <taxon>Mycobacteriales</taxon>
        <taxon>Mycobacteriaceae</taxon>
        <taxon>Mycobacterium</taxon>
    </lineage>
</organism>
<dbReference type="Gene3D" id="3.40.50.1820">
    <property type="entry name" value="alpha/beta hydrolase"/>
    <property type="match status" value="1"/>
</dbReference>
<feature type="chain" id="PRO_5046288574" evidence="1">
    <location>
        <begin position="34"/>
        <end position="461"/>
    </location>
</feature>
<dbReference type="InterPro" id="IPR013228">
    <property type="entry name" value="PE-PPE_C"/>
</dbReference>